<comment type="caution">
    <text evidence="7">The sequence shown here is derived from an EMBL/GenBank/DDBJ whole genome shotgun (WGS) entry which is preliminary data.</text>
</comment>
<keyword evidence="3 7" id="KW-0347">Helicase</keyword>
<evidence type="ECO:0000256" key="1">
    <source>
        <dbReference type="ARBA" id="ARBA00022741"/>
    </source>
</evidence>
<accession>A0A0N0GNW0</accession>
<feature type="domain" description="CRISPR-associated nuclease/helicase Cas3" evidence="6">
    <location>
        <begin position="538"/>
        <end position="662"/>
    </location>
</feature>
<keyword evidence="2 7" id="KW-0378">Hydrolase</keyword>
<dbReference type="GO" id="GO:0004386">
    <property type="term" value="F:helicase activity"/>
    <property type="evidence" value="ECO:0007669"/>
    <property type="project" value="UniProtKB-KW"/>
</dbReference>
<evidence type="ECO:0000313" key="8">
    <source>
        <dbReference type="Proteomes" id="UP000037939"/>
    </source>
</evidence>
<dbReference type="Gene3D" id="3.40.50.300">
    <property type="entry name" value="P-loop containing nucleotide triphosphate hydrolases"/>
    <property type="match status" value="1"/>
</dbReference>
<dbReference type="InterPro" id="IPR054712">
    <property type="entry name" value="Cas3-like_dom"/>
</dbReference>
<reference evidence="7 8" key="1">
    <citation type="submission" date="2015-07" db="EMBL/GenBank/DDBJ databases">
        <title>Draft genome sequence of the Amantichitinum ursilacus IGB-41, a new chitin-degrading bacterium.</title>
        <authorList>
            <person name="Kirstahler P."/>
            <person name="Guenther M."/>
            <person name="Grumaz C."/>
            <person name="Rupp S."/>
            <person name="Zibek S."/>
            <person name="Sohn K."/>
        </authorList>
    </citation>
    <scope>NUCLEOTIDE SEQUENCE [LARGE SCALE GENOMIC DNA]</scope>
    <source>
        <strain evidence="7 8">IGB-41</strain>
    </source>
</reference>
<evidence type="ECO:0000313" key="7">
    <source>
        <dbReference type="EMBL" id="KPC53215.1"/>
    </source>
</evidence>
<name>A0A0N0GNW0_9NEIS</name>
<dbReference type="STRING" id="857265.WG78_08995"/>
<keyword evidence="5" id="KW-0051">Antiviral defense</keyword>
<dbReference type="GO" id="GO:0016787">
    <property type="term" value="F:hydrolase activity"/>
    <property type="evidence" value="ECO:0007669"/>
    <property type="project" value="UniProtKB-KW"/>
</dbReference>
<evidence type="ECO:0000256" key="5">
    <source>
        <dbReference type="ARBA" id="ARBA00023118"/>
    </source>
</evidence>
<evidence type="ECO:0000256" key="2">
    <source>
        <dbReference type="ARBA" id="ARBA00022801"/>
    </source>
</evidence>
<proteinExistence type="predicted"/>
<dbReference type="EMBL" id="LAQT01000007">
    <property type="protein sequence ID" value="KPC53215.1"/>
    <property type="molecule type" value="Genomic_DNA"/>
</dbReference>
<evidence type="ECO:0000259" key="6">
    <source>
        <dbReference type="Pfam" id="PF22590"/>
    </source>
</evidence>
<protein>
    <submittedName>
        <fullName evidence="7">CRISPR-associated nuclease/helicase Cas3 subtype I-F/YPEST</fullName>
        <ecNumber evidence="7">3.1.-.-</ecNumber>
    </submittedName>
</protein>
<keyword evidence="1" id="KW-0547">Nucleotide-binding</keyword>
<dbReference type="GO" id="GO:0005524">
    <property type="term" value="F:ATP binding"/>
    <property type="evidence" value="ECO:0007669"/>
    <property type="project" value="UniProtKB-KW"/>
</dbReference>
<evidence type="ECO:0000256" key="3">
    <source>
        <dbReference type="ARBA" id="ARBA00022806"/>
    </source>
</evidence>
<keyword evidence="8" id="KW-1185">Reference proteome</keyword>
<organism evidence="7 8">
    <name type="scientific">Amantichitinum ursilacus</name>
    <dbReference type="NCBI Taxonomy" id="857265"/>
    <lineage>
        <taxon>Bacteria</taxon>
        <taxon>Pseudomonadati</taxon>
        <taxon>Pseudomonadota</taxon>
        <taxon>Betaproteobacteria</taxon>
        <taxon>Neisseriales</taxon>
        <taxon>Chitinibacteraceae</taxon>
        <taxon>Amantichitinum</taxon>
    </lineage>
</organism>
<dbReference type="AlphaFoldDB" id="A0A0N0GNW0"/>
<dbReference type="GO" id="GO:0051607">
    <property type="term" value="P:defense response to virus"/>
    <property type="evidence" value="ECO:0007669"/>
    <property type="project" value="UniProtKB-KW"/>
</dbReference>
<evidence type="ECO:0000256" key="4">
    <source>
        <dbReference type="ARBA" id="ARBA00022840"/>
    </source>
</evidence>
<gene>
    <name evidence="7" type="primary">cas3</name>
    <name evidence="7" type="ORF">WG78_08995</name>
</gene>
<dbReference type="SUPFAM" id="SSF52540">
    <property type="entry name" value="P-loop containing nucleoside triphosphate hydrolases"/>
    <property type="match status" value="1"/>
</dbReference>
<dbReference type="PATRIC" id="fig|857265.3.peg.1848"/>
<sequence length="902" mass="98989">MHLLGQLLQGKDWPQAWSSLQPALLQETGRGVADWQHGIRNWQSALAFIVASHHKLPGPLTGYSAPDGSRHVPPALDMPKQEKPELDAATLKQLAAAMARLAAATPTLAEPELYWRGLTLLARAALILADHSVSAIDYQKQHGATGKPPYANTKSTPAGARRLDQPLNWHLQHVAQRAADYAWRMHQPSWPGLSPESAQRILAPADTPAFAWQDQAVRAISTYRQQSQTPLLVLNVAGTGSGKTRANAKMACALRDEPRFVIALNLRTLTLQTGEALRTGFGIGADELATVIGDQLLARLAQRDSPTAFDLDDEDPVDVDTVGADFDAPAWTAILTHGKPRTRRLLAAPILVSTVDFIIHAGNPGQQARHVQALLRLQDSDLVLDELDSYDPPALIAVLRVVQMAALLGRNVICASATLAEPVASAVQQAFAHGLAMRAALHGEVMAGQALLINDRIAPQWLDLTPDFNAGYREYLEGLLAALPRQPIRLACLAPVPARDAGLMGAQRPIMQAIVQAVSQLHAAHAWPVPAAQKSLTFGLVRIANVVQAIEVARVLADALPHAQIACYHANDFMMQRYLKEQRLDYLLTRKGRGEQANAHTANDPLIRQALAASSSSSVPFIVVATPVEEVGRDHDFDWAVIEPSSVHSIVQTVGRVNRHRQTPVSAPNVALLQRNFRWARGLDLYENGMHGVFCLPGLEPASPRQQRQPGHTLFYSDTDLQQLLGDDAWLSRFGNLDARLRFDPGTPMAADEDRLMQQALATPLAILLGQSAGMWMSEAWYRRYALRERDVQDAWHAEKHAGEWRFICCRTLPGRAGTQCLPREVRSEGGGRRANAWLSWSLDELAAQCEMHEVDLERGLSVMLRNTAQSNVSVGDTVTARPEQEVWRDASFGFYLKQVER</sequence>
<dbReference type="InterPro" id="IPR027417">
    <property type="entry name" value="P-loop_NTPase"/>
</dbReference>
<keyword evidence="4" id="KW-0067">ATP-binding</keyword>
<dbReference type="OrthoDB" id="220028at2"/>
<dbReference type="EC" id="3.1.-.-" evidence="7"/>
<dbReference type="Proteomes" id="UP000037939">
    <property type="component" value="Unassembled WGS sequence"/>
</dbReference>
<dbReference type="Pfam" id="PF22590">
    <property type="entry name" value="Cas3-like_C_2"/>
    <property type="match status" value="1"/>
</dbReference>
<dbReference type="RefSeq" id="WP_053937466.1">
    <property type="nucleotide sequence ID" value="NZ_LAQT01000007.1"/>
</dbReference>